<evidence type="ECO:0000313" key="3">
    <source>
        <dbReference type="EMBL" id="ASF89454.1"/>
    </source>
</evidence>
<reference evidence="3" key="1">
    <citation type="submission" date="2016-11" db="EMBL/GenBank/DDBJ databases">
        <authorList>
            <person name="Yao B."/>
            <person name="Geng J."/>
        </authorList>
    </citation>
    <scope>NUCLEOTIDE SEQUENCE</scope>
    <source>
        <strain evidence="3">PUTH</strain>
        <plasmid evidence="3">pPUTH2</plasmid>
    </source>
</reference>
<dbReference type="Gene3D" id="1.10.260.40">
    <property type="entry name" value="lambda repressor-like DNA-binding domains"/>
    <property type="match status" value="1"/>
</dbReference>
<feature type="coiled-coil region" evidence="1">
    <location>
        <begin position="111"/>
        <end position="138"/>
    </location>
</feature>
<dbReference type="InterPro" id="IPR010982">
    <property type="entry name" value="Lambda_DNA-bd_dom_sf"/>
</dbReference>
<name>A0A3G1IEJ6_KLEPN</name>
<dbReference type="CDD" id="cd00093">
    <property type="entry name" value="HTH_XRE"/>
    <property type="match status" value="1"/>
</dbReference>
<gene>
    <name evidence="3" type="ORF">pPUTH2_0003</name>
</gene>
<proteinExistence type="predicted"/>
<keyword evidence="3" id="KW-0614">Plasmid</keyword>
<keyword evidence="1" id="KW-0175">Coiled coil</keyword>
<feature type="domain" description="HTH cro/C1-type" evidence="2">
    <location>
        <begin position="30"/>
        <end position="87"/>
    </location>
</feature>
<sequence>MEIRLNEKRLVLLASCFQDMRQKLMIGKRLREARKAANMTQGELSIKAGLDDGSNSKISHYETERYQPHYKTVCLLASILDVPECYFYCRDESMAENILAIHKKNKRYHLSPTEINELERAEKQLEEATNTVKKLLSLRLDIEAADLLPGSLKP</sequence>
<dbReference type="Pfam" id="PF12844">
    <property type="entry name" value="HTH_19"/>
    <property type="match status" value="1"/>
</dbReference>
<protein>
    <submittedName>
        <fullName evidence="3">XRE family transcriptional regulator</fullName>
    </submittedName>
</protein>
<accession>A0A3G1IEJ6</accession>
<geneLocation type="plasmid" evidence="3">
    <name>pPUTH2</name>
</geneLocation>
<dbReference type="InterPro" id="IPR001387">
    <property type="entry name" value="Cro/C1-type_HTH"/>
</dbReference>
<dbReference type="AlphaFoldDB" id="A0A3G1IEJ6"/>
<evidence type="ECO:0000259" key="2">
    <source>
        <dbReference type="PROSITE" id="PS50943"/>
    </source>
</evidence>
<dbReference type="EMBL" id="KY070307">
    <property type="protein sequence ID" value="ASF89454.1"/>
    <property type="molecule type" value="Genomic_DNA"/>
</dbReference>
<dbReference type="SUPFAM" id="SSF47413">
    <property type="entry name" value="lambda repressor-like DNA-binding domains"/>
    <property type="match status" value="1"/>
</dbReference>
<organism evidence="3">
    <name type="scientific">Klebsiella pneumoniae</name>
    <dbReference type="NCBI Taxonomy" id="573"/>
    <lineage>
        <taxon>Bacteria</taxon>
        <taxon>Pseudomonadati</taxon>
        <taxon>Pseudomonadota</taxon>
        <taxon>Gammaproteobacteria</taxon>
        <taxon>Enterobacterales</taxon>
        <taxon>Enterobacteriaceae</taxon>
        <taxon>Klebsiella/Raoultella group</taxon>
        <taxon>Klebsiella</taxon>
        <taxon>Klebsiella pneumoniae complex</taxon>
    </lineage>
</organism>
<dbReference type="GO" id="GO:0003677">
    <property type="term" value="F:DNA binding"/>
    <property type="evidence" value="ECO:0007669"/>
    <property type="project" value="InterPro"/>
</dbReference>
<dbReference type="SMART" id="SM00530">
    <property type="entry name" value="HTH_XRE"/>
    <property type="match status" value="1"/>
</dbReference>
<dbReference type="PROSITE" id="PS50943">
    <property type="entry name" value="HTH_CROC1"/>
    <property type="match status" value="1"/>
</dbReference>
<evidence type="ECO:0000256" key="1">
    <source>
        <dbReference type="SAM" id="Coils"/>
    </source>
</evidence>